<organism evidence="6 7">
    <name type="scientific">Candidatus Enterocloster excrementigallinarum</name>
    <dbReference type="NCBI Taxonomy" id="2838558"/>
    <lineage>
        <taxon>Bacteria</taxon>
        <taxon>Bacillati</taxon>
        <taxon>Bacillota</taxon>
        <taxon>Clostridia</taxon>
        <taxon>Lachnospirales</taxon>
        <taxon>Lachnospiraceae</taxon>
        <taxon>Enterocloster</taxon>
    </lineage>
</organism>
<gene>
    <name evidence="6" type="ORF">H9931_08585</name>
</gene>
<name>A0A9D2PV18_9FIRM</name>
<evidence type="ECO:0000256" key="4">
    <source>
        <dbReference type="PIRSR" id="PIRSR001365-1"/>
    </source>
</evidence>
<dbReference type="PANTHER" id="PTHR42849:SF1">
    <property type="entry name" value="N-ACETYLNEURAMINATE LYASE"/>
    <property type="match status" value="1"/>
</dbReference>
<dbReference type="NCBIfam" id="NF003164">
    <property type="entry name" value="PRK04147.1"/>
    <property type="match status" value="1"/>
</dbReference>
<protein>
    <submittedName>
        <fullName evidence="6">N-acetylneuraminate lyase</fullName>
        <ecNumber evidence="6">4.1.3.3</ecNumber>
    </submittedName>
</protein>
<evidence type="ECO:0000256" key="5">
    <source>
        <dbReference type="PIRSR" id="PIRSR001365-2"/>
    </source>
</evidence>
<feature type="active site" description="Schiff-base intermediate with substrate" evidence="4">
    <location>
        <position position="168"/>
    </location>
</feature>
<reference evidence="6" key="1">
    <citation type="journal article" date="2021" name="PeerJ">
        <title>Extensive microbial diversity within the chicken gut microbiome revealed by metagenomics and culture.</title>
        <authorList>
            <person name="Gilroy R."/>
            <person name="Ravi A."/>
            <person name="Getino M."/>
            <person name="Pursley I."/>
            <person name="Horton D.L."/>
            <person name="Alikhan N.F."/>
            <person name="Baker D."/>
            <person name="Gharbi K."/>
            <person name="Hall N."/>
            <person name="Watson M."/>
            <person name="Adriaenssens E.M."/>
            <person name="Foster-Nyarko E."/>
            <person name="Jarju S."/>
            <person name="Secka A."/>
            <person name="Antonio M."/>
            <person name="Oren A."/>
            <person name="Chaudhuri R.R."/>
            <person name="La Ragione R."/>
            <person name="Hildebrand F."/>
            <person name="Pallen M.J."/>
        </authorList>
    </citation>
    <scope>NUCLEOTIDE SEQUENCE</scope>
    <source>
        <strain evidence="6">CHK198-12963</strain>
    </source>
</reference>
<dbReference type="InterPro" id="IPR013785">
    <property type="entry name" value="Aldolase_TIM"/>
</dbReference>
<evidence type="ECO:0000313" key="6">
    <source>
        <dbReference type="EMBL" id="HJC66758.1"/>
    </source>
</evidence>
<keyword evidence="2" id="KW-0704">Schiff base</keyword>
<accession>A0A9D2PV18</accession>
<proteinExistence type="inferred from homology"/>
<dbReference type="Gene3D" id="3.20.20.70">
    <property type="entry name" value="Aldolase class I"/>
    <property type="match status" value="1"/>
</dbReference>
<reference evidence="6" key="2">
    <citation type="submission" date="2021-04" db="EMBL/GenBank/DDBJ databases">
        <authorList>
            <person name="Gilroy R."/>
        </authorList>
    </citation>
    <scope>NUCLEOTIDE SEQUENCE</scope>
    <source>
        <strain evidence="6">CHK198-12963</strain>
    </source>
</reference>
<dbReference type="EMBL" id="DWWB01000048">
    <property type="protein sequence ID" value="HJC66758.1"/>
    <property type="molecule type" value="Genomic_DNA"/>
</dbReference>
<dbReference type="PANTHER" id="PTHR42849">
    <property type="entry name" value="N-ACETYLNEURAMINATE LYASE"/>
    <property type="match status" value="1"/>
</dbReference>
<dbReference type="Proteomes" id="UP000823863">
    <property type="component" value="Unassembled WGS sequence"/>
</dbReference>
<evidence type="ECO:0000256" key="3">
    <source>
        <dbReference type="PIRNR" id="PIRNR001365"/>
    </source>
</evidence>
<dbReference type="PRINTS" id="PR00146">
    <property type="entry name" value="DHPICSNTHASE"/>
</dbReference>
<evidence type="ECO:0000256" key="2">
    <source>
        <dbReference type="ARBA" id="ARBA00023270"/>
    </source>
</evidence>
<dbReference type="EC" id="4.1.3.3" evidence="6"/>
<feature type="active site" description="Proton donor/acceptor" evidence="4">
    <location>
        <position position="140"/>
    </location>
</feature>
<dbReference type="GO" id="GO:0008747">
    <property type="term" value="F:N-acetylneuraminate lyase activity"/>
    <property type="evidence" value="ECO:0007669"/>
    <property type="project" value="UniProtKB-EC"/>
</dbReference>
<comment type="caution">
    <text evidence="6">The sequence shown here is derived from an EMBL/GenBank/DDBJ whole genome shotgun (WGS) entry which is preliminary data.</text>
</comment>
<feature type="binding site" evidence="5">
    <location>
        <position position="209"/>
    </location>
    <ligand>
        <name>pyruvate</name>
        <dbReference type="ChEBI" id="CHEBI:15361"/>
    </ligand>
</feature>
<dbReference type="Pfam" id="PF00701">
    <property type="entry name" value="DHDPS"/>
    <property type="match status" value="1"/>
</dbReference>
<dbReference type="SUPFAM" id="SSF51569">
    <property type="entry name" value="Aldolase"/>
    <property type="match status" value="1"/>
</dbReference>
<dbReference type="GO" id="GO:0005829">
    <property type="term" value="C:cytosol"/>
    <property type="evidence" value="ECO:0007669"/>
    <property type="project" value="TreeGrafter"/>
</dbReference>
<dbReference type="PROSITE" id="PS00666">
    <property type="entry name" value="DHDPS_2"/>
    <property type="match status" value="1"/>
</dbReference>
<dbReference type="InterPro" id="IPR020625">
    <property type="entry name" value="Schiff_base-form_aldolases_AS"/>
</dbReference>
<dbReference type="GO" id="GO:0019262">
    <property type="term" value="P:N-acetylneuraminate catabolic process"/>
    <property type="evidence" value="ECO:0007669"/>
    <property type="project" value="TreeGrafter"/>
</dbReference>
<evidence type="ECO:0000256" key="1">
    <source>
        <dbReference type="ARBA" id="ARBA00023239"/>
    </source>
</evidence>
<sequence length="296" mass="33030">MNQREYAARRIYSALEIPMNGDESVNHENLRRLVEYELKEGVEGFYCSGSSGEGLLLTLKERKEVLETVVDQVNGRVPVIPQIGTIRTRDVIELAEHAAGLGLQMASMIPPYYYKFSMEEITGYYRDVLEAVPELGIIVYNIPQFTGIEFDKENASELLSMPGIVGVKHTSHNLYSLERMKAAFPDLILFNGFDEQFAGSLAMGADAAIGTTVNVFAPLFRKVRSLMEAGDMAGALECQKEINRRVEIMCRYGIFNAVKYILTKRGIDCGTCRKPFGKLGEEAKRALDSIAESVME</sequence>
<dbReference type="InterPro" id="IPR002220">
    <property type="entry name" value="DapA-like"/>
</dbReference>
<dbReference type="SMART" id="SM01130">
    <property type="entry name" value="DHDPS"/>
    <property type="match status" value="1"/>
</dbReference>
<evidence type="ECO:0000313" key="7">
    <source>
        <dbReference type="Proteomes" id="UP000823863"/>
    </source>
</evidence>
<dbReference type="PIRSF" id="PIRSF001365">
    <property type="entry name" value="DHDPS"/>
    <property type="match status" value="1"/>
</dbReference>
<comment type="similarity">
    <text evidence="3">Belongs to the DapA family.</text>
</comment>
<dbReference type="AlphaFoldDB" id="A0A9D2PV18"/>
<keyword evidence="1 3" id="KW-0456">Lyase</keyword>